<dbReference type="AlphaFoldDB" id="A0A822YFB9"/>
<organism evidence="8 9">
    <name type="scientific">Nelumbo nucifera</name>
    <name type="common">Sacred lotus</name>
    <dbReference type="NCBI Taxonomy" id="4432"/>
    <lineage>
        <taxon>Eukaryota</taxon>
        <taxon>Viridiplantae</taxon>
        <taxon>Streptophyta</taxon>
        <taxon>Embryophyta</taxon>
        <taxon>Tracheophyta</taxon>
        <taxon>Spermatophyta</taxon>
        <taxon>Magnoliopsida</taxon>
        <taxon>Proteales</taxon>
        <taxon>Nelumbonaceae</taxon>
        <taxon>Nelumbo</taxon>
    </lineage>
</organism>
<dbReference type="Proteomes" id="UP000607653">
    <property type="component" value="Unassembled WGS sequence"/>
</dbReference>
<dbReference type="GO" id="GO:0046933">
    <property type="term" value="F:proton-transporting ATP synthase activity, rotational mechanism"/>
    <property type="evidence" value="ECO:0007669"/>
    <property type="project" value="InterPro"/>
</dbReference>
<keyword evidence="4" id="KW-0406">Ion transport</keyword>
<evidence type="ECO:0000313" key="9">
    <source>
        <dbReference type="Proteomes" id="UP000607653"/>
    </source>
</evidence>
<evidence type="ECO:0000256" key="6">
    <source>
        <dbReference type="ARBA" id="ARBA00023310"/>
    </source>
</evidence>
<gene>
    <name evidence="8" type="ORF">HUJ06_011725</name>
</gene>
<name>A0A822YFB9_NELNU</name>
<evidence type="ECO:0000256" key="3">
    <source>
        <dbReference type="ARBA" id="ARBA00022781"/>
    </source>
</evidence>
<accession>A0A822YFB9</accession>
<dbReference type="PANTHER" id="PTHR11910">
    <property type="entry name" value="ATP SYNTHASE DELTA CHAIN"/>
    <property type="match status" value="1"/>
</dbReference>
<feature type="region of interest" description="Disordered" evidence="7">
    <location>
        <begin position="1"/>
        <end position="24"/>
    </location>
</feature>
<evidence type="ECO:0000256" key="5">
    <source>
        <dbReference type="ARBA" id="ARBA00023136"/>
    </source>
</evidence>
<evidence type="ECO:0000256" key="2">
    <source>
        <dbReference type="ARBA" id="ARBA00022448"/>
    </source>
</evidence>
<comment type="caution">
    <text evidence="8">The sequence shown here is derived from an EMBL/GenBank/DDBJ whole genome shotgun (WGS) entry which is preliminary data.</text>
</comment>
<dbReference type="EMBL" id="DUZY01000003">
    <property type="protein sequence ID" value="DAD32874.1"/>
    <property type="molecule type" value="Genomic_DNA"/>
</dbReference>
<keyword evidence="6" id="KW-0066">ATP synthesis</keyword>
<dbReference type="Pfam" id="PF00213">
    <property type="entry name" value="OSCP"/>
    <property type="match status" value="1"/>
</dbReference>
<comment type="subcellular location">
    <subcellularLocation>
        <location evidence="1">Membrane</location>
    </subcellularLocation>
</comment>
<keyword evidence="3" id="KW-0375">Hydrogen ion transport</keyword>
<sequence>MNILNQSIIPHGQSAFPPKPSSKSQESFQKVQVAPFLFGSHSLRSSQLSLSNKIFLSSTNDSPPQEFTACTRTESDPSISLLGSLVDKENYEAIKDDAEEPGFICLNPNDTLVLAVFSAVELECKQKDQIARKMRRLTGFRNVRLESYVDPSLIAGFVICYGKDRSHIIDLSVKGQLAELAARIESIDHIEE</sequence>
<evidence type="ECO:0000256" key="7">
    <source>
        <dbReference type="SAM" id="MobiDB-lite"/>
    </source>
</evidence>
<keyword evidence="5" id="KW-0472">Membrane</keyword>
<evidence type="ECO:0000256" key="1">
    <source>
        <dbReference type="ARBA" id="ARBA00004370"/>
    </source>
</evidence>
<dbReference type="InterPro" id="IPR000711">
    <property type="entry name" value="ATPase_OSCP/dsu"/>
</dbReference>
<keyword evidence="2" id="KW-0813">Transport</keyword>
<evidence type="ECO:0008006" key="10">
    <source>
        <dbReference type="Google" id="ProtNLM"/>
    </source>
</evidence>
<evidence type="ECO:0000313" key="8">
    <source>
        <dbReference type="EMBL" id="DAD32874.1"/>
    </source>
</evidence>
<keyword evidence="9" id="KW-1185">Reference proteome</keyword>
<protein>
    <recommendedName>
        <fullName evidence="10">ATP synthase delta chain, chloroplastic-like</fullName>
    </recommendedName>
</protein>
<dbReference type="PRINTS" id="PR00125">
    <property type="entry name" value="ATPASEDELTA"/>
</dbReference>
<reference evidence="8 9" key="1">
    <citation type="journal article" date="2020" name="Mol. Biol. Evol.">
        <title>Distinct Expression and Methylation Patterns for Genes with Different Fates following a Single Whole-Genome Duplication in Flowering Plants.</title>
        <authorList>
            <person name="Shi T."/>
            <person name="Rahmani R.S."/>
            <person name="Gugger P.F."/>
            <person name="Wang M."/>
            <person name="Li H."/>
            <person name="Zhang Y."/>
            <person name="Li Z."/>
            <person name="Wang Q."/>
            <person name="Van de Peer Y."/>
            <person name="Marchal K."/>
            <person name="Chen J."/>
        </authorList>
    </citation>
    <scope>NUCLEOTIDE SEQUENCE [LARGE SCALE GENOMIC DNA]</scope>
    <source>
        <tissue evidence="8">Leaf</tissue>
    </source>
</reference>
<proteinExistence type="predicted"/>
<evidence type="ECO:0000256" key="4">
    <source>
        <dbReference type="ARBA" id="ARBA00023065"/>
    </source>
</evidence>
<dbReference type="GO" id="GO:0016020">
    <property type="term" value="C:membrane"/>
    <property type="evidence" value="ECO:0007669"/>
    <property type="project" value="UniProtKB-SubCell"/>
</dbReference>